<evidence type="ECO:0000256" key="6">
    <source>
        <dbReference type="RuleBase" id="RU000688"/>
    </source>
</evidence>
<dbReference type="EMBL" id="VCGU01000003">
    <property type="protein sequence ID" value="TRY78065.1"/>
    <property type="molecule type" value="Genomic_DNA"/>
</dbReference>
<comment type="subcellular location">
    <subcellularLocation>
        <location evidence="1">Membrane</location>
    </subcellularLocation>
</comment>
<dbReference type="InterPro" id="IPR000276">
    <property type="entry name" value="GPCR_Rhodpsn"/>
</dbReference>
<feature type="transmembrane region" description="Helical" evidence="8">
    <location>
        <begin position="905"/>
        <end position="924"/>
    </location>
</feature>
<keyword evidence="11" id="KW-1185">Reference proteome</keyword>
<keyword evidence="6" id="KW-0807">Transducer</keyword>
<evidence type="ECO:0000256" key="5">
    <source>
        <dbReference type="ARBA" id="ARBA00023136"/>
    </source>
</evidence>
<feature type="compositionally biased region" description="Polar residues" evidence="7">
    <location>
        <begin position="800"/>
        <end position="810"/>
    </location>
</feature>
<feature type="transmembrane region" description="Helical" evidence="8">
    <location>
        <begin position="438"/>
        <end position="458"/>
    </location>
</feature>
<reference evidence="10 11" key="1">
    <citation type="journal article" date="2018" name="Nat. Ecol. Evol.">
        <title>Genomic signatures of mitonuclear coevolution across populations of Tigriopus californicus.</title>
        <authorList>
            <person name="Barreto F.S."/>
            <person name="Watson E.T."/>
            <person name="Lima T.G."/>
            <person name="Willett C.S."/>
            <person name="Edmands S."/>
            <person name="Li W."/>
            <person name="Burton R.S."/>
        </authorList>
    </citation>
    <scope>NUCLEOTIDE SEQUENCE [LARGE SCALE GENOMIC DNA]</scope>
    <source>
        <strain evidence="10 11">San Diego</strain>
    </source>
</reference>
<evidence type="ECO:0000256" key="3">
    <source>
        <dbReference type="ARBA" id="ARBA00022692"/>
    </source>
</evidence>
<evidence type="ECO:0000256" key="2">
    <source>
        <dbReference type="ARBA" id="ARBA00010663"/>
    </source>
</evidence>
<keyword evidence="6" id="KW-0297">G-protein coupled receptor</keyword>
<feature type="compositionally biased region" description="Low complexity" evidence="7">
    <location>
        <begin position="777"/>
        <end position="795"/>
    </location>
</feature>
<feature type="transmembrane region" description="Helical" evidence="8">
    <location>
        <begin position="358"/>
        <end position="377"/>
    </location>
</feature>
<dbReference type="Pfam" id="PF00001">
    <property type="entry name" value="7tm_1"/>
    <property type="match status" value="1"/>
</dbReference>
<comment type="caution">
    <text evidence="10">The sequence shown here is derived from an EMBL/GenBank/DDBJ whole genome shotgun (WGS) entry which is preliminary data.</text>
</comment>
<evidence type="ECO:0000259" key="9">
    <source>
        <dbReference type="PROSITE" id="PS50262"/>
    </source>
</evidence>
<name>A0A553PK55_TIGCA</name>
<feature type="compositionally biased region" description="Polar residues" evidence="7">
    <location>
        <begin position="41"/>
        <end position="53"/>
    </location>
</feature>
<feature type="compositionally biased region" description="Pro residues" evidence="7">
    <location>
        <begin position="848"/>
        <end position="872"/>
    </location>
</feature>
<dbReference type="PANTHER" id="PTHR46641">
    <property type="entry name" value="FMRFAMIDE RECEPTOR-RELATED"/>
    <property type="match status" value="1"/>
</dbReference>
<feature type="transmembrane region" description="Helical" evidence="8">
    <location>
        <begin position="491"/>
        <end position="509"/>
    </location>
</feature>
<dbReference type="PRINTS" id="PR00237">
    <property type="entry name" value="GPCRRHODOPSN"/>
</dbReference>
<feature type="compositionally biased region" description="Polar residues" evidence="7">
    <location>
        <begin position="761"/>
        <end position="776"/>
    </location>
</feature>
<dbReference type="PROSITE" id="PS00237">
    <property type="entry name" value="G_PROTEIN_RECEP_F1_1"/>
    <property type="match status" value="1"/>
</dbReference>
<dbReference type="STRING" id="6832.A0A553PK55"/>
<feature type="transmembrane region" description="Helical" evidence="8">
    <location>
        <begin position="957"/>
        <end position="980"/>
    </location>
</feature>
<protein>
    <recommendedName>
        <fullName evidence="9">G-protein coupled receptors family 1 profile domain-containing protein</fullName>
    </recommendedName>
</protein>
<dbReference type="AlphaFoldDB" id="A0A553PK55"/>
<dbReference type="Gene3D" id="1.20.1070.10">
    <property type="entry name" value="Rhodopsin 7-helix transmembrane proteins"/>
    <property type="match status" value="2"/>
</dbReference>
<evidence type="ECO:0000256" key="7">
    <source>
        <dbReference type="SAM" id="MobiDB-lite"/>
    </source>
</evidence>
<organism evidence="10 11">
    <name type="scientific">Tigriopus californicus</name>
    <name type="common">Marine copepod</name>
    <dbReference type="NCBI Taxonomy" id="6832"/>
    <lineage>
        <taxon>Eukaryota</taxon>
        <taxon>Metazoa</taxon>
        <taxon>Ecdysozoa</taxon>
        <taxon>Arthropoda</taxon>
        <taxon>Crustacea</taxon>
        <taxon>Multicrustacea</taxon>
        <taxon>Hexanauplia</taxon>
        <taxon>Copepoda</taxon>
        <taxon>Harpacticoida</taxon>
        <taxon>Harpacticidae</taxon>
        <taxon>Tigriopus</taxon>
    </lineage>
</organism>
<feature type="transmembrane region" description="Helical" evidence="8">
    <location>
        <begin position="521"/>
        <end position="541"/>
    </location>
</feature>
<sequence>MNDESEETRLKKQIDLTSANQASGPSSRPPSPSHDREITPTHPSQDLPSSLQTPPCPDPEIGPPLNPLDGGSQSKPKPGGVGRLSLFDKCHEKPSPVPDLATSSHPNGLLSPDSPSPLTRGFVVRDMKQHHDKANAIFTSTASDCDTTATTFGGDLLAPSLNQSPSISSRLARTASAIPLRFQRRSRDHRNDTTTSWDRSKHSFRLKCFLYLTCLSVPANVYIFYCFKHPPLPVCSTPTGRWESFEQNNGSRRPANGSLVVLPPTSISYLSSSLSPLPLHINGSTSSDLWMAQTEESSVSDPLCRTPETWEVLSLFETYDSQNQSEELETTAEAFGDPNASFVCYDDIASADRKLSNYRYWIEGVSLGIIGVVGLIGKCARSLTPDRIAELSGCLTLDLLVIYAKPISTFSSESEGGGGESNLISLVVLTTIDKRNSFNVLLVVLAITDSVLIMFYLVDTCYIDGILQPKLPYPSWYVSLFPKFLHPVKHIAMSACIYMILAIAFNRYQAICNPMLYRPKAFVSFLIVVLIAVSTNLARFYEFESIQEDNSTYLVTTILNENPNFVVFNSNFELFTTGLIPLFALCFYNFMIYMQIRKSNFIKGRFVGSRMRSQSNQTNSDLGGGIEMDALGREIGSTGHNKRIIPPQISSYRNLREAECAPFLQHPMEKRGNARGIQFLRTSSSPTSCSSVRDPKSRAFLGSLIRPFSPPSHNQDPSHQCHPNCPFYLEHAAPSMMSRGRGREGGRQGGGHRTGPKDLFSSVSSSYPPRQFSVSNGGSRKLLKRSSSGSSNSTRESLRHGTSGSRTRTSLGPRRSLEGNHLTHPPHSMKAASTAASGTSALGHPLSSSPPSPSPCHPHALPPPSPPPPLPPLVHAMNQKKRSSFRGPIRKTAQPYRRKTEKSTAILLGIILVFISCHVLRFSIQLYEVFAQGNGVHRHYKYCEKLGKLHTPLAMPILASVSHLLIIVNSSVNVLIYYCCGDRFRRGLCRLLEHFHSACLAVFWPQQARTRNELKRFNSFSDFK</sequence>
<feature type="region of interest" description="Disordered" evidence="7">
    <location>
        <begin position="1"/>
        <end position="119"/>
    </location>
</feature>
<dbReference type="GO" id="GO:0016020">
    <property type="term" value="C:membrane"/>
    <property type="evidence" value="ECO:0007669"/>
    <property type="project" value="UniProtKB-SubCell"/>
</dbReference>
<accession>A0A553PK55</accession>
<dbReference type="PROSITE" id="PS50262">
    <property type="entry name" value="G_PROTEIN_RECEP_F1_2"/>
    <property type="match status" value="1"/>
</dbReference>
<feature type="transmembrane region" description="Helical" evidence="8">
    <location>
        <begin position="574"/>
        <end position="596"/>
    </location>
</feature>
<evidence type="ECO:0000256" key="8">
    <source>
        <dbReference type="SAM" id="Phobius"/>
    </source>
</evidence>
<evidence type="ECO:0000313" key="11">
    <source>
        <dbReference type="Proteomes" id="UP000318571"/>
    </source>
</evidence>
<dbReference type="Proteomes" id="UP000318571">
    <property type="component" value="Chromosome 11"/>
</dbReference>
<dbReference type="GO" id="GO:0004930">
    <property type="term" value="F:G protein-coupled receptor activity"/>
    <property type="evidence" value="ECO:0007669"/>
    <property type="project" value="UniProtKB-KW"/>
</dbReference>
<evidence type="ECO:0000256" key="1">
    <source>
        <dbReference type="ARBA" id="ARBA00004370"/>
    </source>
</evidence>
<keyword evidence="3 6" id="KW-0812">Transmembrane</keyword>
<feature type="compositionally biased region" description="Low complexity" evidence="7">
    <location>
        <begin position="831"/>
        <end position="847"/>
    </location>
</feature>
<keyword evidence="6" id="KW-0675">Receptor</keyword>
<dbReference type="PANTHER" id="PTHR46641:SF2">
    <property type="entry name" value="FMRFAMIDE RECEPTOR"/>
    <property type="match status" value="1"/>
</dbReference>
<keyword evidence="4 8" id="KW-1133">Transmembrane helix</keyword>
<feature type="domain" description="G-protein coupled receptors family 1 profile" evidence="9">
    <location>
        <begin position="421"/>
        <end position="977"/>
    </location>
</feature>
<feature type="compositionally biased region" description="Pro residues" evidence="7">
    <location>
        <begin position="54"/>
        <end position="66"/>
    </location>
</feature>
<proteinExistence type="inferred from homology"/>
<dbReference type="InterPro" id="IPR052954">
    <property type="entry name" value="GPCR-Ligand_Int"/>
</dbReference>
<dbReference type="SUPFAM" id="SSF81321">
    <property type="entry name" value="Family A G protein-coupled receptor-like"/>
    <property type="match status" value="1"/>
</dbReference>
<comment type="similarity">
    <text evidence="2 6">Belongs to the G-protein coupled receptor 1 family.</text>
</comment>
<feature type="region of interest" description="Disordered" evidence="7">
    <location>
        <begin position="737"/>
        <end position="886"/>
    </location>
</feature>
<dbReference type="InterPro" id="IPR017452">
    <property type="entry name" value="GPCR_Rhodpsn_7TM"/>
</dbReference>
<gene>
    <name evidence="10" type="ORF">TCAL_10570</name>
</gene>
<evidence type="ECO:0000313" key="10">
    <source>
        <dbReference type="EMBL" id="TRY78065.1"/>
    </source>
</evidence>
<evidence type="ECO:0000256" key="4">
    <source>
        <dbReference type="ARBA" id="ARBA00022989"/>
    </source>
</evidence>
<keyword evidence="5 8" id="KW-0472">Membrane</keyword>